<dbReference type="InterPro" id="IPR016162">
    <property type="entry name" value="Ald_DH_N"/>
</dbReference>
<evidence type="ECO:0000313" key="6">
    <source>
        <dbReference type="EMBL" id="PVY68128.1"/>
    </source>
</evidence>
<dbReference type="InterPro" id="IPR016161">
    <property type="entry name" value="Ald_DH/histidinol_DH"/>
</dbReference>
<dbReference type="Gene3D" id="3.40.309.10">
    <property type="entry name" value="Aldehyde Dehydrogenase, Chain A, domain 2"/>
    <property type="match status" value="1"/>
</dbReference>
<sequence length="502" mass="54397">MQTNPTTVRLELLIDNKAVPTNHYFEVRDPGKRSSLVAMVANGNAAHADQAVRAAHRAYLSWRDIPVARRIELILDAAQAVEAEASALAETLVREQGMLLADTRRDVANGVETLREIAAIAEDFLKPEQHEDGESLIQIHKAPRGVVAAIVPWNAPMGLTMAKVAPALVSGNTIVVKPSPFAPLAVSRALELIARFLPDGVVNVVHGDGEIGPALTRHPLVRKISFTGGIETGKAVMAAAAESVKNIGLELGGNDPAIVLDDAAPEEIVPHLIKRIFVRSGQVCYAVKRIYVPQSMYGAFFDTLCEAVDRLQVGYGLDPRATLAPVNNHNQFRHIRGLVDSARRDGAQVLELGGRLAPETWDEGYYLRPAVIGKVAPDAPVVVGEQFGPIIPVVPYGSEDEALRMANGTEHGLGSSIWTRDVDRGQALARRIEAGLTFINSHARTRLGDRHIPFGGVKQSGIGRVRTRIGLAEYIEHHTVSLDKRTLGANHKKEDHHATQPR</sequence>
<gene>
    <name evidence="6" type="ORF">C7440_0517</name>
</gene>
<evidence type="ECO:0000256" key="1">
    <source>
        <dbReference type="ARBA" id="ARBA00009986"/>
    </source>
</evidence>
<feature type="domain" description="Aldehyde dehydrogenase" evidence="5">
    <location>
        <begin position="24"/>
        <end position="480"/>
    </location>
</feature>
<dbReference type="InterPro" id="IPR029510">
    <property type="entry name" value="Ald_DH_CS_GLU"/>
</dbReference>
<dbReference type="GO" id="GO:0016620">
    <property type="term" value="F:oxidoreductase activity, acting on the aldehyde or oxo group of donors, NAD or NADP as acceptor"/>
    <property type="evidence" value="ECO:0007669"/>
    <property type="project" value="InterPro"/>
</dbReference>
<keyword evidence="2 4" id="KW-0560">Oxidoreductase</keyword>
<dbReference type="SUPFAM" id="SSF53720">
    <property type="entry name" value="ALDH-like"/>
    <property type="match status" value="1"/>
</dbReference>
<evidence type="ECO:0000256" key="3">
    <source>
        <dbReference type="PROSITE-ProRule" id="PRU10007"/>
    </source>
</evidence>
<dbReference type="PANTHER" id="PTHR11699">
    <property type="entry name" value="ALDEHYDE DEHYDROGENASE-RELATED"/>
    <property type="match status" value="1"/>
</dbReference>
<dbReference type="InterPro" id="IPR015590">
    <property type="entry name" value="Aldehyde_DH_dom"/>
</dbReference>
<keyword evidence="7" id="KW-1185">Reference proteome</keyword>
<comment type="caution">
    <text evidence="6">The sequence shown here is derived from an EMBL/GenBank/DDBJ whole genome shotgun (WGS) entry which is preliminary data.</text>
</comment>
<dbReference type="PROSITE" id="PS00687">
    <property type="entry name" value="ALDEHYDE_DEHYDR_GLU"/>
    <property type="match status" value="1"/>
</dbReference>
<proteinExistence type="inferred from homology"/>
<reference evidence="6 7" key="1">
    <citation type="submission" date="2018-04" db="EMBL/GenBank/DDBJ databases">
        <title>Genomic Encyclopedia of Type Strains, Phase IV (KMG-IV): sequencing the most valuable type-strain genomes for metagenomic binning, comparative biology and taxonomic classification.</title>
        <authorList>
            <person name="Goeker M."/>
        </authorList>
    </citation>
    <scope>NUCLEOTIDE SEQUENCE [LARGE SCALE GENOMIC DNA]</scope>
    <source>
        <strain evidence="6 7">DSM 10065</strain>
    </source>
</reference>
<accession>A0A2U1CQG2</accession>
<dbReference type="RefSeq" id="WP_218940596.1">
    <property type="nucleotide sequence ID" value="NZ_JACCEX010000001.1"/>
</dbReference>
<dbReference type="Proteomes" id="UP000246145">
    <property type="component" value="Unassembled WGS sequence"/>
</dbReference>
<evidence type="ECO:0000256" key="4">
    <source>
        <dbReference type="RuleBase" id="RU003345"/>
    </source>
</evidence>
<dbReference type="FunFam" id="3.40.605.10:FF:000007">
    <property type="entry name" value="NAD/NADP-dependent betaine aldehyde dehydrogenase"/>
    <property type="match status" value="1"/>
</dbReference>
<comment type="similarity">
    <text evidence="1 4">Belongs to the aldehyde dehydrogenase family.</text>
</comment>
<feature type="active site" evidence="3">
    <location>
        <position position="250"/>
    </location>
</feature>
<evidence type="ECO:0000313" key="7">
    <source>
        <dbReference type="Proteomes" id="UP000246145"/>
    </source>
</evidence>
<dbReference type="AlphaFoldDB" id="A0A2U1CQG2"/>
<evidence type="ECO:0000259" key="5">
    <source>
        <dbReference type="Pfam" id="PF00171"/>
    </source>
</evidence>
<name>A0A2U1CQG2_9BURK</name>
<dbReference type="InterPro" id="IPR016163">
    <property type="entry name" value="Ald_DH_C"/>
</dbReference>
<dbReference type="Pfam" id="PF00171">
    <property type="entry name" value="Aldedh"/>
    <property type="match status" value="1"/>
</dbReference>
<dbReference type="EMBL" id="QEKO01000001">
    <property type="protein sequence ID" value="PVY68128.1"/>
    <property type="molecule type" value="Genomic_DNA"/>
</dbReference>
<protein>
    <submittedName>
        <fullName evidence="6">Acyl-CoA reductase-like NAD-dependent aldehyde dehydrogenase</fullName>
    </submittedName>
</protein>
<dbReference type="Gene3D" id="3.40.605.10">
    <property type="entry name" value="Aldehyde Dehydrogenase, Chain A, domain 1"/>
    <property type="match status" value="1"/>
</dbReference>
<dbReference type="STRING" id="1231391.GCA_000308195_03337"/>
<organism evidence="6 7">
    <name type="scientific">Pusillimonas noertemannii</name>
    <dbReference type="NCBI Taxonomy" id="305977"/>
    <lineage>
        <taxon>Bacteria</taxon>
        <taxon>Pseudomonadati</taxon>
        <taxon>Pseudomonadota</taxon>
        <taxon>Betaproteobacteria</taxon>
        <taxon>Burkholderiales</taxon>
        <taxon>Alcaligenaceae</taxon>
        <taxon>Pusillimonas</taxon>
    </lineage>
</organism>
<evidence type="ECO:0000256" key="2">
    <source>
        <dbReference type="ARBA" id="ARBA00023002"/>
    </source>
</evidence>